<dbReference type="Gene3D" id="2.60.120.200">
    <property type="match status" value="1"/>
</dbReference>
<evidence type="ECO:0000256" key="4">
    <source>
        <dbReference type="ARBA" id="ARBA00022989"/>
    </source>
</evidence>
<evidence type="ECO:0000256" key="2">
    <source>
        <dbReference type="ARBA" id="ARBA00022692"/>
    </source>
</evidence>
<dbReference type="EMBL" id="KZ994550">
    <property type="protein sequence ID" value="RKO92648.1"/>
    <property type="molecule type" value="Genomic_DNA"/>
</dbReference>
<dbReference type="GO" id="GO:0005537">
    <property type="term" value="F:D-mannose binding"/>
    <property type="evidence" value="ECO:0007669"/>
    <property type="project" value="TreeGrafter"/>
</dbReference>
<dbReference type="GO" id="GO:0005793">
    <property type="term" value="C:endoplasmic reticulum-Golgi intermediate compartment"/>
    <property type="evidence" value="ECO:0007669"/>
    <property type="project" value="TreeGrafter"/>
</dbReference>
<dbReference type="OrthoDB" id="270293at2759"/>
<dbReference type="GO" id="GO:0030134">
    <property type="term" value="C:COPII-coated ER to Golgi transport vesicle"/>
    <property type="evidence" value="ECO:0007669"/>
    <property type="project" value="TreeGrafter"/>
</dbReference>
<dbReference type="PANTHER" id="PTHR12223">
    <property type="entry name" value="VESICULAR MANNOSE-BINDING LECTIN"/>
    <property type="match status" value="1"/>
</dbReference>
<dbReference type="PANTHER" id="PTHR12223:SF45">
    <property type="entry name" value="RE50040P"/>
    <property type="match status" value="1"/>
</dbReference>
<evidence type="ECO:0000256" key="5">
    <source>
        <dbReference type="ARBA" id="ARBA00023136"/>
    </source>
</evidence>
<comment type="subcellular location">
    <subcellularLocation>
        <location evidence="1">Membrane</location>
        <topology evidence="1">Single-pass type I membrane protein</topology>
    </subcellularLocation>
</comment>
<dbReference type="AlphaFoldDB" id="A0A4P9WLX4"/>
<feature type="non-terminal residue" evidence="7">
    <location>
        <position position="1"/>
    </location>
</feature>
<protein>
    <submittedName>
        <fullName evidence="7">Legume-like lectin</fullName>
    </submittedName>
</protein>
<evidence type="ECO:0000256" key="3">
    <source>
        <dbReference type="ARBA" id="ARBA00022729"/>
    </source>
</evidence>
<evidence type="ECO:0000313" key="7">
    <source>
        <dbReference type="EMBL" id="RKO92648.1"/>
    </source>
</evidence>
<dbReference type="SUPFAM" id="SSF49899">
    <property type="entry name" value="Concanavalin A-like lectins/glucanases"/>
    <property type="match status" value="1"/>
</dbReference>
<keyword evidence="7" id="KW-0430">Lectin</keyword>
<dbReference type="Proteomes" id="UP000269721">
    <property type="component" value="Unassembled WGS sequence"/>
</dbReference>
<dbReference type="InterPro" id="IPR051136">
    <property type="entry name" value="Intracellular_Lectin-GPT"/>
</dbReference>
<evidence type="ECO:0000313" key="8">
    <source>
        <dbReference type="Proteomes" id="UP000269721"/>
    </source>
</evidence>
<dbReference type="InterPro" id="IPR005052">
    <property type="entry name" value="Lectin_leg"/>
</dbReference>
<evidence type="ECO:0000259" key="6">
    <source>
        <dbReference type="PROSITE" id="PS51328"/>
    </source>
</evidence>
<reference evidence="8" key="1">
    <citation type="journal article" date="2018" name="Nat. Microbiol.">
        <title>Leveraging single-cell genomics to expand the fungal tree of life.</title>
        <authorList>
            <person name="Ahrendt S.R."/>
            <person name="Quandt C.A."/>
            <person name="Ciobanu D."/>
            <person name="Clum A."/>
            <person name="Salamov A."/>
            <person name="Andreopoulos B."/>
            <person name="Cheng J.F."/>
            <person name="Woyke T."/>
            <person name="Pelin A."/>
            <person name="Henrissat B."/>
            <person name="Reynolds N.K."/>
            <person name="Benny G.L."/>
            <person name="Smith M.E."/>
            <person name="James T.Y."/>
            <person name="Grigoriev I.V."/>
        </authorList>
    </citation>
    <scope>NUCLEOTIDE SEQUENCE [LARGE SCALE GENOMIC DNA]</scope>
</reference>
<name>A0A4P9WLX4_9FUNG</name>
<dbReference type="GO" id="GO:0000139">
    <property type="term" value="C:Golgi membrane"/>
    <property type="evidence" value="ECO:0007669"/>
    <property type="project" value="TreeGrafter"/>
</dbReference>
<dbReference type="InterPro" id="IPR013320">
    <property type="entry name" value="ConA-like_dom_sf"/>
</dbReference>
<dbReference type="GO" id="GO:0005789">
    <property type="term" value="C:endoplasmic reticulum membrane"/>
    <property type="evidence" value="ECO:0007669"/>
    <property type="project" value="TreeGrafter"/>
</dbReference>
<keyword evidence="4" id="KW-1133">Transmembrane helix</keyword>
<feature type="domain" description="L-type lectin-like" evidence="6">
    <location>
        <begin position="1"/>
        <end position="201"/>
    </location>
</feature>
<dbReference type="Pfam" id="PF03388">
    <property type="entry name" value="Lectin_leg-like"/>
    <property type="match status" value="1"/>
</dbReference>
<feature type="non-terminal residue" evidence="7">
    <location>
        <position position="201"/>
    </location>
</feature>
<keyword evidence="8" id="KW-1185">Reference proteome</keyword>
<sequence>RWWNFGGDTVVEVNRQIRLTPDRSSKDGWLWGRVPFTSSSWVVEFEFKVHGLGGSLYGDGFGFWYTADKETLGPVFGSKDEFTGLGVFFDTYSNGRHRHTFPYVNAMLGDGKTKYDHSNDGKTNEIGGCAADFRERDWPTKAKVKYIRDEMLQVQLNIKGDDVWEDCFIAYNISLPTLGYLGFSAWTGDVSDNHDIISVTT</sequence>
<dbReference type="GO" id="GO:0006888">
    <property type="term" value="P:endoplasmic reticulum to Golgi vesicle-mediated transport"/>
    <property type="evidence" value="ECO:0007669"/>
    <property type="project" value="TreeGrafter"/>
</dbReference>
<accession>A0A4P9WLX4</accession>
<gene>
    <name evidence="7" type="ORF">BDK51DRAFT_2634</name>
</gene>
<evidence type="ECO:0000256" key="1">
    <source>
        <dbReference type="ARBA" id="ARBA00004479"/>
    </source>
</evidence>
<keyword evidence="5" id="KW-0472">Membrane</keyword>
<proteinExistence type="predicted"/>
<dbReference type="PROSITE" id="PS51328">
    <property type="entry name" value="L_LECTIN_LIKE"/>
    <property type="match status" value="1"/>
</dbReference>
<keyword evidence="2" id="KW-0812">Transmembrane</keyword>
<keyword evidence="3" id="KW-0732">Signal</keyword>
<organism evidence="7 8">
    <name type="scientific">Blyttiomyces helicus</name>
    <dbReference type="NCBI Taxonomy" id="388810"/>
    <lineage>
        <taxon>Eukaryota</taxon>
        <taxon>Fungi</taxon>
        <taxon>Fungi incertae sedis</taxon>
        <taxon>Chytridiomycota</taxon>
        <taxon>Chytridiomycota incertae sedis</taxon>
        <taxon>Chytridiomycetes</taxon>
        <taxon>Chytridiomycetes incertae sedis</taxon>
        <taxon>Blyttiomyces</taxon>
    </lineage>
</organism>